<dbReference type="Pfam" id="PF08448">
    <property type="entry name" value="PAS_4"/>
    <property type="match status" value="1"/>
</dbReference>
<dbReference type="Pfam" id="PF08447">
    <property type="entry name" value="PAS_3"/>
    <property type="match status" value="1"/>
</dbReference>
<evidence type="ECO:0000313" key="9">
    <source>
        <dbReference type="EMBL" id="MBK4739226.1"/>
    </source>
</evidence>
<comment type="subcellular location">
    <subcellularLocation>
        <location evidence="2">Cell inner membrane</location>
        <topology evidence="2">Multi-pass membrane protein</topology>
    </subcellularLocation>
</comment>
<dbReference type="Pfam" id="PF13185">
    <property type="entry name" value="GAF_2"/>
    <property type="match status" value="1"/>
</dbReference>
<dbReference type="InterPro" id="IPR029016">
    <property type="entry name" value="GAF-like_dom_sf"/>
</dbReference>
<dbReference type="SUPFAM" id="SSF47384">
    <property type="entry name" value="Homodimeric domain of signal transducing histidine kinase"/>
    <property type="match status" value="1"/>
</dbReference>
<comment type="catalytic activity">
    <reaction evidence="1">
        <text>ATP + protein L-histidine = ADP + protein N-phospho-L-histidine.</text>
        <dbReference type="EC" id="2.7.13.3"/>
    </reaction>
</comment>
<dbReference type="RefSeq" id="WP_200598596.1">
    <property type="nucleotide sequence ID" value="NZ_JAEPBG010000044.1"/>
</dbReference>
<keyword evidence="6" id="KW-0418">Kinase</keyword>
<dbReference type="InterPro" id="IPR003594">
    <property type="entry name" value="HATPase_dom"/>
</dbReference>
<gene>
    <name evidence="9" type="ORF">JJB74_31930</name>
</gene>
<dbReference type="InterPro" id="IPR000700">
    <property type="entry name" value="PAS-assoc_C"/>
</dbReference>
<dbReference type="PANTHER" id="PTHR43547:SF2">
    <property type="entry name" value="HYBRID SIGNAL TRANSDUCTION HISTIDINE KINASE C"/>
    <property type="match status" value="1"/>
</dbReference>
<evidence type="ECO:0000259" key="8">
    <source>
        <dbReference type="PROSITE" id="PS50113"/>
    </source>
</evidence>
<dbReference type="SMART" id="SM00091">
    <property type="entry name" value="PAS"/>
    <property type="match status" value="2"/>
</dbReference>
<dbReference type="SUPFAM" id="SSF55785">
    <property type="entry name" value="PYP-like sensor domain (PAS domain)"/>
    <property type="match status" value="2"/>
</dbReference>
<evidence type="ECO:0000259" key="7">
    <source>
        <dbReference type="PROSITE" id="PS50109"/>
    </source>
</evidence>
<dbReference type="CDD" id="cd00130">
    <property type="entry name" value="PAS"/>
    <property type="match status" value="2"/>
</dbReference>
<dbReference type="CDD" id="cd00082">
    <property type="entry name" value="HisKA"/>
    <property type="match status" value="1"/>
</dbReference>
<accession>A0A934W545</accession>
<evidence type="ECO:0000256" key="3">
    <source>
        <dbReference type="ARBA" id="ARBA00012438"/>
    </source>
</evidence>
<dbReference type="GO" id="GO:0005886">
    <property type="term" value="C:plasma membrane"/>
    <property type="evidence" value="ECO:0007669"/>
    <property type="project" value="UniProtKB-SubCell"/>
</dbReference>
<dbReference type="Pfam" id="PF00512">
    <property type="entry name" value="HisKA"/>
    <property type="match status" value="1"/>
</dbReference>
<organism evidence="9 10">
    <name type="scientific">Noviherbaspirillum pedocola</name>
    <dbReference type="NCBI Taxonomy" id="2801341"/>
    <lineage>
        <taxon>Bacteria</taxon>
        <taxon>Pseudomonadati</taxon>
        <taxon>Pseudomonadota</taxon>
        <taxon>Betaproteobacteria</taxon>
        <taxon>Burkholderiales</taxon>
        <taxon>Oxalobacteraceae</taxon>
        <taxon>Noviherbaspirillum</taxon>
    </lineage>
</organism>
<feature type="domain" description="PAC" evidence="8">
    <location>
        <begin position="261"/>
        <end position="307"/>
    </location>
</feature>
<proteinExistence type="predicted"/>
<feature type="domain" description="Histidine kinase" evidence="7">
    <location>
        <begin position="442"/>
        <end position="660"/>
    </location>
</feature>
<feature type="domain" description="PAC" evidence="8">
    <location>
        <begin position="379"/>
        <end position="431"/>
    </location>
</feature>
<dbReference type="Gene3D" id="3.30.565.10">
    <property type="entry name" value="Histidine kinase-like ATPase, C-terminal domain"/>
    <property type="match status" value="1"/>
</dbReference>
<dbReference type="SMART" id="SM00086">
    <property type="entry name" value="PAC"/>
    <property type="match status" value="2"/>
</dbReference>
<dbReference type="PANTHER" id="PTHR43547">
    <property type="entry name" value="TWO-COMPONENT HISTIDINE KINASE"/>
    <property type="match status" value="1"/>
</dbReference>
<dbReference type="InterPro" id="IPR035965">
    <property type="entry name" value="PAS-like_dom_sf"/>
</dbReference>
<name>A0A934W545_9BURK</name>
<dbReference type="SUPFAM" id="SSF55781">
    <property type="entry name" value="GAF domain-like"/>
    <property type="match status" value="1"/>
</dbReference>
<dbReference type="InterPro" id="IPR003018">
    <property type="entry name" value="GAF"/>
</dbReference>
<dbReference type="InterPro" id="IPR013656">
    <property type="entry name" value="PAS_4"/>
</dbReference>
<dbReference type="InterPro" id="IPR036890">
    <property type="entry name" value="HATPase_C_sf"/>
</dbReference>
<keyword evidence="10" id="KW-1185">Reference proteome</keyword>
<comment type="caution">
    <text evidence="9">The sequence shown here is derived from an EMBL/GenBank/DDBJ whole genome shotgun (WGS) entry which is preliminary data.</text>
</comment>
<dbReference type="EC" id="2.7.13.3" evidence="3"/>
<dbReference type="SMART" id="SM00388">
    <property type="entry name" value="HisKA"/>
    <property type="match status" value="1"/>
</dbReference>
<dbReference type="PRINTS" id="PR00344">
    <property type="entry name" value="BCTRLSENSOR"/>
</dbReference>
<dbReference type="InterPro" id="IPR003661">
    <property type="entry name" value="HisK_dim/P_dom"/>
</dbReference>
<dbReference type="PROSITE" id="PS50113">
    <property type="entry name" value="PAC"/>
    <property type="match status" value="2"/>
</dbReference>
<dbReference type="InterPro" id="IPR001610">
    <property type="entry name" value="PAC"/>
</dbReference>
<dbReference type="Pfam" id="PF02518">
    <property type="entry name" value="HATPase_c"/>
    <property type="match status" value="1"/>
</dbReference>
<protein>
    <recommendedName>
        <fullName evidence="3">histidine kinase</fullName>
        <ecNumber evidence="3">2.7.13.3</ecNumber>
    </recommendedName>
</protein>
<dbReference type="InterPro" id="IPR004358">
    <property type="entry name" value="Sig_transdc_His_kin-like_C"/>
</dbReference>
<dbReference type="InterPro" id="IPR013655">
    <property type="entry name" value="PAS_fold_3"/>
</dbReference>
<evidence type="ECO:0000256" key="1">
    <source>
        <dbReference type="ARBA" id="ARBA00000085"/>
    </source>
</evidence>
<dbReference type="InterPro" id="IPR036097">
    <property type="entry name" value="HisK_dim/P_sf"/>
</dbReference>
<evidence type="ECO:0000313" key="10">
    <source>
        <dbReference type="Proteomes" id="UP000622890"/>
    </source>
</evidence>
<evidence type="ECO:0000256" key="6">
    <source>
        <dbReference type="ARBA" id="ARBA00022777"/>
    </source>
</evidence>
<dbReference type="SMART" id="SM00065">
    <property type="entry name" value="GAF"/>
    <property type="match status" value="1"/>
</dbReference>
<evidence type="ECO:0000256" key="4">
    <source>
        <dbReference type="ARBA" id="ARBA00022553"/>
    </source>
</evidence>
<reference evidence="9" key="1">
    <citation type="submission" date="2021-01" db="EMBL/GenBank/DDBJ databases">
        <title>Genome sequence of strain Noviherbaspirillum sp. DKR-6.</title>
        <authorList>
            <person name="Chaudhary D.K."/>
        </authorList>
    </citation>
    <scope>NUCLEOTIDE SEQUENCE</scope>
    <source>
        <strain evidence="9">DKR-6</strain>
    </source>
</reference>
<dbReference type="SUPFAM" id="SSF55874">
    <property type="entry name" value="ATPase domain of HSP90 chaperone/DNA topoisomerase II/histidine kinase"/>
    <property type="match status" value="1"/>
</dbReference>
<dbReference type="Gene3D" id="3.30.450.20">
    <property type="entry name" value="PAS domain"/>
    <property type="match status" value="2"/>
</dbReference>
<dbReference type="AlphaFoldDB" id="A0A934W545"/>
<keyword evidence="5" id="KW-0808">Transferase</keyword>
<dbReference type="Proteomes" id="UP000622890">
    <property type="component" value="Unassembled WGS sequence"/>
</dbReference>
<dbReference type="EMBL" id="JAEPBG010000044">
    <property type="protein sequence ID" value="MBK4739226.1"/>
    <property type="molecule type" value="Genomic_DNA"/>
</dbReference>
<dbReference type="InterPro" id="IPR005467">
    <property type="entry name" value="His_kinase_dom"/>
</dbReference>
<dbReference type="GO" id="GO:0000155">
    <property type="term" value="F:phosphorelay sensor kinase activity"/>
    <property type="evidence" value="ECO:0007669"/>
    <property type="project" value="InterPro"/>
</dbReference>
<dbReference type="FunFam" id="3.30.565.10:FF:000006">
    <property type="entry name" value="Sensor histidine kinase WalK"/>
    <property type="match status" value="1"/>
</dbReference>
<dbReference type="SMART" id="SM00387">
    <property type="entry name" value="HATPase_c"/>
    <property type="match status" value="1"/>
</dbReference>
<dbReference type="InterPro" id="IPR000014">
    <property type="entry name" value="PAS"/>
</dbReference>
<evidence type="ECO:0000256" key="2">
    <source>
        <dbReference type="ARBA" id="ARBA00004429"/>
    </source>
</evidence>
<dbReference type="PROSITE" id="PS50109">
    <property type="entry name" value="HIS_KIN"/>
    <property type="match status" value="1"/>
</dbReference>
<dbReference type="Gene3D" id="1.10.287.130">
    <property type="match status" value="1"/>
</dbReference>
<dbReference type="CDD" id="cd00075">
    <property type="entry name" value="HATPase"/>
    <property type="match status" value="1"/>
</dbReference>
<dbReference type="NCBIfam" id="TIGR00229">
    <property type="entry name" value="sensory_box"/>
    <property type="match status" value="2"/>
</dbReference>
<sequence>MINFEKVIGSSHDDLNEISDWKALHRLSMALLKAETVEKKLERILRTVLEFHQTQYGVVSFFDTVTGALVVKSSIGLSQEVISGLTGIKPGQGCCGLAFAERHRVIVEDFESNEQLAEFRSWASKHSLRAVYSTPFYDADGHALGVISVYFDKPHTPTLREIEVTDICATTVALILDRDRSEMALRRERDRRDEVLHGMAEGLCIVDHNFNVLEMNAAAIRIINRPFHELCGKNHWTLWPEGENSELGQRYHKAMAERIPVHLEKKWKDPDGKIYWFEISAYPIDEGLALFFRDITERKRVEEELRNSEKRFKQLNESAFKVVWRTDAEGVLIDGRDAWSRYTGHEGDPNHRWYEAVHPEERGKTRERWNAILASGQASQFTFKVLRHDGNYRYLTTRAVPCKNSDGNVKEWIGTCEDVTEAVLREEELRLANQRKDQFLAVLSHELRNPLSATRMAAQLLGKPPVDAARVTHISEVIQRQVGHMSRLVEDLIDVSRVSLGLVALEKQRIDLHSVIQNAVEQVTPMMTAKAHVFKTYLPPYPCNVFGDRTRLVQVVCNLLSNAARYTPDNGNINLTLSAEGGYFLLKVVDNGIGIEPAMISELFDFFVQAKRSTDRKNGGLGLGLALVKSLVEFHGGTVNAISDGTDLGSTFIVKLPRATEEKDG</sequence>
<evidence type="ECO:0000256" key="5">
    <source>
        <dbReference type="ARBA" id="ARBA00022679"/>
    </source>
</evidence>
<dbReference type="Gene3D" id="3.30.450.40">
    <property type="match status" value="1"/>
</dbReference>
<keyword evidence="4" id="KW-0597">Phosphoprotein</keyword>